<evidence type="ECO:0000256" key="3">
    <source>
        <dbReference type="ARBA" id="ARBA00023002"/>
    </source>
</evidence>
<keyword evidence="7" id="KW-1185">Reference proteome</keyword>
<dbReference type="PANTHER" id="PTHR43498">
    <property type="entry name" value="FERREDOXIN:COB-COM HETERODISULFIDE REDUCTASE SUBUNIT A"/>
    <property type="match status" value="1"/>
</dbReference>
<dbReference type="InterPro" id="IPR039650">
    <property type="entry name" value="HdrA-like"/>
</dbReference>
<dbReference type="AlphaFoldDB" id="A0A1Z5HUI7"/>
<name>A0A1Z5HUI7_9FIRM</name>
<dbReference type="Pfam" id="PF12831">
    <property type="entry name" value="FAD_oxidored"/>
    <property type="match status" value="1"/>
</dbReference>
<evidence type="ECO:0000256" key="5">
    <source>
        <dbReference type="ARBA" id="ARBA00023014"/>
    </source>
</evidence>
<dbReference type="PANTHER" id="PTHR43498:SF1">
    <property type="entry name" value="COB--COM HETERODISULFIDE REDUCTASE IRON-SULFUR SUBUNIT A"/>
    <property type="match status" value="1"/>
</dbReference>
<dbReference type="GO" id="GO:0016491">
    <property type="term" value="F:oxidoreductase activity"/>
    <property type="evidence" value="ECO:0007669"/>
    <property type="project" value="UniProtKB-KW"/>
</dbReference>
<evidence type="ECO:0000313" key="7">
    <source>
        <dbReference type="Proteomes" id="UP000197032"/>
    </source>
</evidence>
<dbReference type="Proteomes" id="UP000197032">
    <property type="component" value="Unassembled WGS sequence"/>
</dbReference>
<evidence type="ECO:0000256" key="2">
    <source>
        <dbReference type="ARBA" id="ARBA00022723"/>
    </source>
</evidence>
<organism evidence="6 7">
    <name type="scientific">Calderihabitans maritimus</name>
    <dbReference type="NCBI Taxonomy" id="1246530"/>
    <lineage>
        <taxon>Bacteria</taxon>
        <taxon>Bacillati</taxon>
        <taxon>Bacillota</taxon>
        <taxon>Clostridia</taxon>
        <taxon>Neomoorellales</taxon>
        <taxon>Calderihabitantaceae</taxon>
        <taxon>Calderihabitans</taxon>
    </lineage>
</organism>
<accession>A0A1Z5HUI7</accession>
<keyword evidence="2" id="KW-0479">Metal-binding</keyword>
<sequence>MKRVGVFVCHCGSNIASVVDVEKVAETAKQIPGVVFATDYKYMCSEPGQEVIRKAIKEHRLDRIVVASCTPRLHEPTFRKTLESAGLNPYLLEIANIREQCSWVHSKDKEKATVKAMELVRMSVAKVLKNEPLQISSIPVTKRALVVGAGIAGMQAALDIADAGYEVLLVEREPTIGGKMAMLDKTFPTLDCSA</sequence>
<dbReference type="GO" id="GO:0046872">
    <property type="term" value="F:metal ion binding"/>
    <property type="evidence" value="ECO:0007669"/>
    <property type="project" value="UniProtKB-KW"/>
</dbReference>
<keyword evidence="1" id="KW-0004">4Fe-4S</keyword>
<dbReference type="InterPro" id="IPR036188">
    <property type="entry name" value="FAD/NAD-bd_sf"/>
</dbReference>
<dbReference type="Gene3D" id="3.40.50.720">
    <property type="entry name" value="NAD(P)-binding Rossmann-like Domain"/>
    <property type="match status" value="1"/>
</dbReference>
<evidence type="ECO:0000313" key="6">
    <source>
        <dbReference type="EMBL" id="GAW92991.1"/>
    </source>
</evidence>
<evidence type="ECO:0000256" key="4">
    <source>
        <dbReference type="ARBA" id="ARBA00023004"/>
    </source>
</evidence>
<keyword evidence="5" id="KW-0411">Iron-sulfur</keyword>
<reference evidence="7" key="1">
    <citation type="journal article" date="2017" name="Appl. Environ. Microbiol.">
        <title>Genomic Analysis of Calderihabitans maritimus KKC1, a Thermophilic, Hydrogenogenic, Carboxydotrophic Bacterium Isolated from Marine Sediment.</title>
        <authorList>
            <person name="Omae K."/>
            <person name="Yoneda Y."/>
            <person name="Fukuyama Y."/>
            <person name="Yoshida T."/>
            <person name="Sako Y."/>
        </authorList>
    </citation>
    <scope>NUCLEOTIDE SEQUENCE [LARGE SCALE GENOMIC DNA]</scope>
    <source>
        <strain evidence="7">KKC1</strain>
    </source>
</reference>
<comment type="caution">
    <text evidence="6">The sequence shown here is derived from an EMBL/GenBank/DDBJ whole genome shotgun (WGS) entry which is preliminary data.</text>
</comment>
<evidence type="ECO:0000256" key="1">
    <source>
        <dbReference type="ARBA" id="ARBA00022485"/>
    </source>
</evidence>
<proteinExistence type="predicted"/>
<protein>
    <submittedName>
        <fullName evidence="6">Heterodisulfide reductase, subunit A and related polyferredoxins</fullName>
    </submittedName>
</protein>
<gene>
    <name evidence="6" type="ORF">KKC1_21360</name>
</gene>
<keyword evidence="4" id="KW-0408">Iron</keyword>
<dbReference type="SUPFAM" id="SSF51905">
    <property type="entry name" value="FAD/NAD(P)-binding domain"/>
    <property type="match status" value="1"/>
</dbReference>
<dbReference type="GO" id="GO:0051539">
    <property type="term" value="F:4 iron, 4 sulfur cluster binding"/>
    <property type="evidence" value="ECO:0007669"/>
    <property type="project" value="UniProtKB-KW"/>
</dbReference>
<dbReference type="EMBL" id="BDGJ01000111">
    <property type="protein sequence ID" value="GAW92991.1"/>
    <property type="molecule type" value="Genomic_DNA"/>
</dbReference>
<keyword evidence="3" id="KW-0560">Oxidoreductase</keyword>